<evidence type="ECO:0000313" key="5">
    <source>
        <dbReference type="Proteomes" id="UP001431572"/>
    </source>
</evidence>
<dbReference type="InterPro" id="IPR011050">
    <property type="entry name" value="Pectin_lyase_fold/virulence"/>
</dbReference>
<gene>
    <name evidence="4" type="ORF">OZ401_005032</name>
</gene>
<sequence>MSRLISKYCAFRWSSLALIVGLLFGCLTFTTTPARAASFTVTNGNDSGSGSLRAAFEAINSSDPGAYTIEVNLPAPNIINLSTFPWADDSLNATYPFNVYNRDITIEGHGVTIQRKAGADWRAAYALMYMVDASAKLTLNNLTMQGGVLGGIYNKGTLVVNNSTIRGNLKHGIYNSSGTVTLSNSTISDNGTLTSSNGGGIWNSGNLTILNSNIWSNQGLDGGGIYNLVSARLYNSTVYANLGDGIYNAGGDLTVAYSTVARNVSNHSTGGIFNNSEAYLKGNLIAGNTTVYGGDLGGTFGTFHSQGYNLVQNPDGFSGLSNGVNNDQVGVNPQIEFISDNGGPTNTLALPLGSPAVDAIPVSECQDDQSQPVTTDQRGVSRPRGSGCDIGAFELAGITTLTSSLNPSFFGQSVTFTARVTNISGAPTGSVEFKDGATTLVNTPLDSSGVVTFTTSNLGYGVHTITAYNYETSNTPAISAGVLKQSVNKVEQTISFARLATKTTADPPFQLTATASSGLPVSYSAAGRCSVSGSTVTLTGTGVCLITASQPGNDTYLPAQAVTQGFAITSGPPGHVVAWGENSYGQSNVPDGLNNVIAISAGAQHSLALKSDGTVVAWGNGSGQTDVPNGLSGVIAISAGTNHDLTLKSDGSVVAWGDNSSGQSTVPDGLSGVIAISSGGNHSLALRNDGTVVAWGDNSSGQSTVPDGLSGVIAISSGGNHSLALRNDGTVVAWGDNSSGQSTVPDGLSGVIAISSGGNHSLALRNDGTVVAWGWNEYGQTNVPSGLSGVNAISAGDFHSLALKSDGTVVAWGWNEYGQTNVPSGLSGVNAISASGYHNLALTKARQTISFERVVPKTTADFPFQLAATASSDLPVSYSAAGQCSVSDNTVTLKGAGTCLITASQQGNENYFPAPDVTQGFAITSTQPGHVVAWGYNGFGQTNVPADLSGVIAISAGWFHSLALKSDGTIVAWGDNIYGKSTVPDGLSGVIAISGGSEHSLALKSDGTVVAWGDNAGGQSNVPNGLSGVIAISAGLQHNLALKSDGTVVAWGFNGYGQTNVPSGLSGVIAISAGEIHSLALKSDGTVVAWGFNGYGQTNVPSGLSGVIAISGGQHHSLALKSDGTVVAWGDNSSGQSNVPAGLSGVVALSAGWAHNLSLKSDGTVVAWGDNSSGQSNVPDGLSGVVAISAGCQHSLALTTKARQTISFERVVPKTTADFPFQLAATASSDLPVSYSAAGQCSVSDNTVTLKGAGTCLITASQQGNENYFPAPDVTQGFAITSVQQGQTVVAWGWNGSGQTNVPVGLNNVIAVSAGLQHNLALKSDGTVVAWGDNVDGELDVPVGLNNVIAISAGRSHSLALKSDGTVVAWGWNQYGPFIPPPVGLSNVIAISDGVNHSLALKSDGTVVAWGNDSFGQSNVPAGLSGVVAISAGSVHSLALKSDGTVVAWGYNFYGQSNVPAGLNNVIAISDGVHHSMALKSDGTVVAWGHWLPAELSGVIAISAGDGHSLALKSDGTLVAWGDNSSGQSNVPSGLSGVIAISAGGAHNLALSTKANSTINLISSPNPTYVGQSVTFTVTVTSGSGTPTGSVDFKEGATTLGSGTLDGSGVATFTTSSFGIGNHKVVAVYSGDSSYVGSTSVVVNQIVQGVGSKTTVTTAPNPSVMGQAISMTAKVTGDDGGKPTGDVGFMWSDGSTANIAGYSPLVDGVATYSLTGLPVGTYQLWASYLGNTHYADSTSSDVSQIISNKLTSVTTLTSSSNPSTLGQSVIFTATVTSSNGIPTGTVQFKVDGVNQGGTVNVAQEGKGSLAVPDLSVGTHLIMAEYSGDATYQASSTTFTQTVNKLENILTLVSSPNPSTVGQAVTLTATVTPATATGSITFKDGGSDLQTVALSGGVASFTTSSLGVGSHTLTASYGGDSNYNPSLSSAQTLTVVNPPNPVPVITSVSPISTTVQAVTTQITVTVTGSGFIPGSVIRLNGTDLATTYINPTTLSVVIPGAQLSTARVILLTVFNGTPGGGTSNPLAFYVTPVGTAVTSSSTATTAPGNTTATATTGGTGTLTPGNVTLQASGGSGTVSVAIYSSNPTEQTVFQSGTGFFDAYIATGSSFTGASLSLCNTGGGKRAYWYDGTAWQPASSQSFNPSTGCITVTVNATTSPNLSQLTGTFFAVGYMTTTTSLTASPNPSTFGQQVTFTATVTPAGGGKATGAVQFAVDGQTVGQAVALDSNSQATLSTTALTTGNHTITAVYSGSDYFSGSTSEPVSQLVNQPSATATTLVTDPAQGTFGGTVELKATLTANDQPVSGKSISFKLNGQPVCGGNNLPPCPTTTATGVATLSNVSLIGIDAGTYNSWIAASFTGDSTYAASSGTGSLTVNAAATTTTLASSAASPVYGQVVNFTATVSGPGAPIGTFSFSLDGVDQGTVSLNGGTASFTPAGPLAVGSHSLKATFNDGNNYASSSATLSNLVVSKATTALKLTSDNNPSMIGTVVNFTAQVSVVSPGDGVPTGSITFSLDNGAITGTASMDNSGAATFSTDKLTVGSHTVVASYGSDTSFGSSYDQLSQTVTNLTPGLAVNNTRISYGGTATLTALLNSNKGRIPGKTISFSVNGKAACNSTGLPNCPQTASNGVATLKLNLGTAGVKQVLGDLLPGNYPITARFAGESAYPAATGSATLVVTKLTAKVILGNLVQTYDGNPKYASVTTTPANLKVTVTYSQGFKKVAQPINAGWYLVKAVVNDPIYSGTASGILVINKAAATIKLDQVSLTQVYDGKPKAVKYTVTPNGIGLENQVVVYYNGSAIPPTRPGKYSLVAKLYSQNYTAPDATGTLVIQGIAPNVTTGEAKTISGNSSTLYGTVNANYATIKALYFQWGESQNSLTGRLAVSATVTGGNNKAVSTTLKGLQSGKTYYYRLVVEYSGGSSPVLGDVKSFTTM</sequence>
<feature type="domain" description="Bacterial Ig-like" evidence="2">
    <location>
        <begin position="1756"/>
        <end position="1843"/>
    </location>
</feature>
<dbReference type="RefSeq" id="WP_341472172.1">
    <property type="nucleotide sequence ID" value="NZ_CP128402.1"/>
</dbReference>
<dbReference type="SUPFAM" id="SSF51126">
    <property type="entry name" value="Pectin lyase-like"/>
    <property type="match status" value="1"/>
</dbReference>
<dbReference type="PANTHER" id="PTHR45982:SF1">
    <property type="entry name" value="REGULATOR OF CHROMOSOME CONDENSATION"/>
    <property type="match status" value="1"/>
</dbReference>
<reference evidence="4" key="1">
    <citation type="journal article" date="2024" name="Nature">
        <title>Anoxygenic phototroph of the Chloroflexota uses a type I reaction centre.</title>
        <authorList>
            <person name="Tsuji J.M."/>
            <person name="Shaw N.A."/>
            <person name="Nagashima S."/>
            <person name="Venkiteswaran J.J."/>
            <person name="Schiff S.L."/>
            <person name="Watanabe T."/>
            <person name="Fukui M."/>
            <person name="Hanada S."/>
            <person name="Tank M."/>
            <person name="Neufeld J.D."/>
        </authorList>
    </citation>
    <scope>NUCLEOTIDE SEQUENCE</scope>
    <source>
        <strain evidence="4">L227-S17</strain>
    </source>
</reference>
<feature type="domain" description="MBG" evidence="3">
    <location>
        <begin position="2683"/>
        <end position="2756"/>
    </location>
</feature>
<dbReference type="InterPro" id="IPR009091">
    <property type="entry name" value="RCC1/BLIP-II"/>
</dbReference>
<dbReference type="InterPro" id="IPR014756">
    <property type="entry name" value="Ig_E-set"/>
</dbReference>
<dbReference type="PANTHER" id="PTHR45982">
    <property type="entry name" value="REGULATOR OF CHROMOSOME CONDENSATION"/>
    <property type="match status" value="1"/>
</dbReference>
<dbReference type="Gene3D" id="2.60.40.10">
    <property type="entry name" value="Immunoglobulins"/>
    <property type="match status" value="10"/>
</dbReference>
<dbReference type="InterPro" id="IPR013783">
    <property type="entry name" value="Ig-like_fold"/>
</dbReference>
<feature type="domain" description="Bacterial Ig-like" evidence="2">
    <location>
        <begin position="2179"/>
        <end position="2267"/>
    </location>
</feature>
<feature type="domain" description="Bacterial Ig-like" evidence="2">
    <location>
        <begin position="401"/>
        <end position="468"/>
    </location>
</feature>
<dbReference type="PROSITE" id="PS00626">
    <property type="entry name" value="RCC1_2"/>
    <property type="match status" value="11"/>
</dbReference>
<feature type="chain" id="PRO_5046881132" evidence="1">
    <location>
        <begin position="37"/>
        <end position="2935"/>
    </location>
</feature>
<dbReference type="InterPro" id="IPR051553">
    <property type="entry name" value="Ran_GTPase-activating"/>
</dbReference>
<feature type="domain" description="Bacterial Ig-like" evidence="2">
    <location>
        <begin position="1563"/>
        <end position="1647"/>
    </location>
</feature>
<dbReference type="Pfam" id="PF18887">
    <property type="entry name" value="MBG_3"/>
    <property type="match status" value="2"/>
</dbReference>
<keyword evidence="1" id="KW-0732">Signal</keyword>
<feature type="domain" description="Bacterial Ig-like" evidence="2">
    <location>
        <begin position="1851"/>
        <end position="1934"/>
    </location>
</feature>
<dbReference type="InterPro" id="IPR043772">
    <property type="entry name" value="MBG_3"/>
</dbReference>
<name>A0ABY9BC74_9CHLR</name>
<dbReference type="Gene3D" id="2.130.10.30">
    <property type="entry name" value="Regulator of chromosome condensation 1/beta-lactamase-inhibitor protein II"/>
    <property type="match status" value="5"/>
</dbReference>
<evidence type="ECO:0000313" key="4">
    <source>
        <dbReference type="EMBL" id="WJW70301.1"/>
    </source>
</evidence>
<dbReference type="SUPFAM" id="SSF50985">
    <property type="entry name" value="RCC1/BLIP-II"/>
    <property type="match status" value="3"/>
</dbReference>
<dbReference type="InterPro" id="IPR059226">
    <property type="entry name" value="Choice_anch_Q_dom"/>
</dbReference>
<dbReference type="Pfam" id="PF13540">
    <property type="entry name" value="RCC1_2"/>
    <property type="match status" value="17"/>
</dbReference>
<proteinExistence type="predicted"/>
<evidence type="ECO:0000256" key="1">
    <source>
        <dbReference type="SAM" id="SignalP"/>
    </source>
</evidence>
<keyword evidence="5" id="KW-1185">Reference proteome</keyword>
<feature type="signal peptide" evidence="1">
    <location>
        <begin position="1"/>
        <end position="36"/>
    </location>
</feature>
<accession>A0ABY9BC74</accession>
<dbReference type="InterPro" id="IPR000408">
    <property type="entry name" value="Reg_chr_condens"/>
</dbReference>
<dbReference type="PROSITE" id="PS51257">
    <property type="entry name" value="PROKAR_LIPOPROTEIN"/>
    <property type="match status" value="1"/>
</dbReference>
<dbReference type="NCBIfam" id="NF041518">
    <property type="entry name" value="choice_anch_Q"/>
    <property type="match status" value="1"/>
</dbReference>
<dbReference type="PROSITE" id="PS50012">
    <property type="entry name" value="RCC1_3"/>
    <property type="match status" value="19"/>
</dbReference>
<dbReference type="Pfam" id="PF16640">
    <property type="entry name" value="Big_3_5"/>
    <property type="match status" value="8"/>
</dbReference>
<dbReference type="Proteomes" id="UP001431572">
    <property type="component" value="Plasmid unnamed2"/>
</dbReference>
<keyword evidence="4" id="KW-0614">Plasmid</keyword>
<feature type="domain" description="Bacterial Ig-like" evidence="2">
    <location>
        <begin position="2478"/>
        <end position="2568"/>
    </location>
</feature>
<dbReference type="InterPro" id="IPR032109">
    <property type="entry name" value="Big_3_5"/>
</dbReference>
<organism evidence="4 5">
    <name type="scientific">Candidatus Chlorohelix allophototropha</name>
    <dbReference type="NCBI Taxonomy" id="3003348"/>
    <lineage>
        <taxon>Bacteria</taxon>
        <taxon>Bacillati</taxon>
        <taxon>Chloroflexota</taxon>
        <taxon>Chloroflexia</taxon>
        <taxon>Candidatus Chloroheliales</taxon>
        <taxon>Candidatus Chloroheliaceae</taxon>
        <taxon>Candidatus Chlorohelix</taxon>
    </lineage>
</organism>
<geneLocation type="plasmid" evidence="4 5">
    <name>unnamed2</name>
</geneLocation>
<protein>
    <submittedName>
        <fullName evidence="4">Ig-like domain repeat protein</fullName>
    </submittedName>
</protein>
<dbReference type="EMBL" id="CP128402">
    <property type="protein sequence ID" value="WJW70301.1"/>
    <property type="molecule type" value="Genomic_DNA"/>
</dbReference>
<feature type="domain" description="MBG" evidence="3">
    <location>
        <begin position="2758"/>
        <end position="2833"/>
    </location>
</feature>
<dbReference type="SUPFAM" id="SSF81296">
    <property type="entry name" value="E set domains"/>
    <property type="match status" value="1"/>
</dbReference>
<feature type="domain" description="Bacterial Ig-like" evidence="2">
    <location>
        <begin position="2385"/>
        <end position="2468"/>
    </location>
</feature>
<feature type="domain" description="Bacterial Ig-like" evidence="2">
    <location>
        <begin position="1656"/>
        <end position="1744"/>
    </location>
</feature>
<evidence type="ECO:0000259" key="3">
    <source>
        <dbReference type="Pfam" id="PF18887"/>
    </source>
</evidence>
<evidence type="ECO:0000259" key="2">
    <source>
        <dbReference type="Pfam" id="PF16640"/>
    </source>
</evidence>